<dbReference type="Proteomes" id="UP000070121">
    <property type="component" value="Unassembled WGS sequence"/>
</dbReference>
<protein>
    <submittedName>
        <fullName evidence="1">Uncharacterized protein</fullName>
    </submittedName>
</protein>
<evidence type="ECO:0000313" key="1">
    <source>
        <dbReference type="EMBL" id="KXH68730.1"/>
    </source>
</evidence>
<dbReference type="STRING" id="1209931.A0A135V7R0"/>
<dbReference type="AlphaFoldDB" id="A0A135V7R0"/>
<sequence>MWNGVTEKSWSFLSPPGLLRDKGVRTGEYKLFIDTSEDPATEAAENGIYNEDMAVAIVDEVEDNKLAFKHWSCREALSRWIIATTSTTSIWALSTGLAAVSDVVAAPEEGILATELVDPGVKTTDPSSLRWQARCAAKLNWLD</sequence>
<dbReference type="EMBL" id="JFFI01000235">
    <property type="protein sequence ID" value="KXH68730.1"/>
    <property type="molecule type" value="Genomic_DNA"/>
</dbReference>
<organism evidence="1 2">
    <name type="scientific">Colletotrichum salicis</name>
    <dbReference type="NCBI Taxonomy" id="1209931"/>
    <lineage>
        <taxon>Eukaryota</taxon>
        <taxon>Fungi</taxon>
        <taxon>Dikarya</taxon>
        <taxon>Ascomycota</taxon>
        <taxon>Pezizomycotina</taxon>
        <taxon>Sordariomycetes</taxon>
        <taxon>Hypocreomycetidae</taxon>
        <taxon>Glomerellales</taxon>
        <taxon>Glomerellaceae</taxon>
        <taxon>Colletotrichum</taxon>
        <taxon>Colletotrichum acutatum species complex</taxon>
    </lineage>
</organism>
<name>A0A135V7R0_9PEZI</name>
<keyword evidence="2" id="KW-1185">Reference proteome</keyword>
<evidence type="ECO:0000313" key="2">
    <source>
        <dbReference type="Proteomes" id="UP000070121"/>
    </source>
</evidence>
<dbReference type="OrthoDB" id="10250730at2759"/>
<proteinExistence type="predicted"/>
<accession>A0A135V7R0</accession>
<reference evidence="1 2" key="1">
    <citation type="submission" date="2014-02" db="EMBL/GenBank/DDBJ databases">
        <title>The genome sequence of Colletotrichum salicis CBS 607.94.</title>
        <authorList>
            <person name="Baroncelli R."/>
            <person name="Thon M.R."/>
        </authorList>
    </citation>
    <scope>NUCLEOTIDE SEQUENCE [LARGE SCALE GENOMIC DNA]</scope>
    <source>
        <strain evidence="1 2">CBS 607.94</strain>
    </source>
</reference>
<gene>
    <name evidence="1" type="ORF">CSAL01_05138</name>
</gene>
<comment type="caution">
    <text evidence="1">The sequence shown here is derived from an EMBL/GenBank/DDBJ whole genome shotgun (WGS) entry which is preliminary data.</text>
</comment>